<sequence>MRPSDELFSPETIDEQIAYLASQPNPRWKAVADEGDVQDDLNVRLMHELHHLEQEDARKLVQTRARLAAAYEARSMTTQKRQGNDVSEQETMKTVAQPARRQKADRSGRKRLVRTVSLLVAIMIIGSMVAIFAWNNGHIKNSSSARPTATPAVVKKATPPGAYTILNDRTIIHIDPRQKNPVWFYDMPASESNSPMIAIDGDTVYATHEEIVYAFDATTGRTRWAQFMPDTLTGGPLVANGSVYAITTRGSLYELQPENGHILHTYTLPFTSQFSTYHDQNILYISAKAELAAIDLSNGRLQWKRQLSTNPDAAISNIQVSHGIMLLDLTTSQVPLLESMKAFDVKTGNVLWTLPAGTRVYYIAHLQNDVVYYSASDTSVLHAYNVRQQREIWQQNLTASVFEMSIVNANTLLLKLGDYVLQSDNTQVQQIKGLVTLDLQHGTIKGQYPDSQQQGDSMIGLMIWSVIIQPDGTFVYMNLSGDGAKGTLTYNFTAFSSTCKPIWRVSFQH</sequence>
<comment type="caution">
    <text evidence="4">The sequence shown here is derived from an EMBL/GenBank/DDBJ whole genome shotgun (WGS) entry which is preliminary data.</text>
</comment>
<dbReference type="InterPro" id="IPR011047">
    <property type="entry name" value="Quinoprotein_ADH-like_sf"/>
</dbReference>
<keyword evidence="5" id="KW-1185">Reference proteome</keyword>
<feature type="compositionally biased region" description="Polar residues" evidence="1">
    <location>
        <begin position="75"/>
        <end position="86"/>
    </location>
</feature>
<dbReference type="Pfam" id="PF13360">
    <property type="entry name" value="PQQ_2"/>
    <property type="match status" value="2"/>
</dbReference>
<feature type="domain" description="Pyrrolo-quinoline quinone repeat" evidence="3">
    <location>
        <begin position="341"/>
        <end position="451"/>
    </location>
</feature>
<evidence type="ECO:0000256" key="1">
    <source>
        <dbReference type="SAM" id="MobiDB-lite"/>
    </source>
</evidence>
<evidence type="ECO:0000313" key="4">
    <source>
        <dbReference type="EMBL" id="GCE07965.1"/>
    </source>
</evidence>
<feature type="region of interest" description="Disordered" evidence="1">
    <location>
        <begin position="74"/>
        <end position="108"/>
    </location>
</feature>
<dbReference type="PANTHER" id="PTHR34512">
    <property type="entry name" value="CELL SURFACE PROTEIN"/>
    <property type="match status" value="1"/>
</dbReference>
<keyword evidence="2" id="KW-1133">Transmembrane helix</keyword>
<evidence type="ECO:0000259" key="3">
    <source>
        <dbReference type="Pfam" id="PF13360"/>
    </source>
</evidence>
<reference evidence="5" key="1">
    <citation type="submission" date="2018-12" db="EMBL/GenBank/DDBJ databases">
        <title>Tengunoibacter tsumagoiensis gen. nov., sp. nov., Dictyobacter kobayashii sp. nov., D. alpinus sp. nov., and D. joshuensis sp. nov. and description of Dictyobacteraceae fam. nov. within the order Ktedonobacterales isolated from Tengu-no-mugimeshi.</title>
        <authorList>
            <person name="Wang C.M."/>
            <person name="Zheng Y."/>
            <person name="Sakai Y."/>
            <person name="Toyoda A."/>
            <person name="Minakuchi Y."/>
            <person name="Abe K."/>
            <person name="Yokota A."/>
            <person name="Yabe S."/>
        </authorList>
    </citation>
    <scope>NUCLEOTIDE SEQUENCE [LARGE SCALE GENOMIC DNA]</scope>
    <source>
        <strain evidence="5">S-27</strain>
    </source>
</reference>
<dbReference type="Proteomes" id="UP000287224">
    <property type="component" value="Unassembled WGS sequence"/>
</dbReference>
<evidence type="ECO:0000313" key="5">
    <source>
        <dbReference type="Proteomes" id="UP000287224"/>
    </source>
</evidence>
<dbReference type="SMART" id="SM00564">
    <property type="entry name" value="PQQ"/>
    <property type="match status" value="5"/>
</dbReference>
<gene>
    <name evidence="4" type="ORF">KDAU_52940</name>
</gene>
<keyword evidence="2" id="KW-0472">Membrane</keyword>
<dbReference type="AlphaFoldDB" id="A0A401ZM61"/>
<organism evidence="4 5">
    <name type="scientific">Dictyobacter aurantiacus</name>
    <dbReference type="NCBI Taxonomy" id="1936993"/>
    <lineage>
        <taxon>Bacteria</taxon>
        <taxon>Bacillati</taxon>
        <taxon>Chloroflexota</taxon>
        <taxon>Ktedonobacteria</taxon>
        <taxon>Ktedonobacterales</taxon>
        <taxon>Dictyobacteraceae</taxon>
        <taxon>Dictyobacter</taxon>
    </lineage>
</organism>
<dbReference type="InterPro" id="IPR018391">
    <property type="entry name" value="PQQ_b-propeller_rpt"/>
</dbReference>
<keyword evidence="2" id="KW-0812">Transmembrane</keyword>
<dbReference type="Gene3D" id="2.130.10.10">
    <property type="entry name" value="YVTN repeat-like/Quinoprotein amine dehydrogenase"/>
    <property type="match status" value="2"/>
</dbReference>
<proteinExistence type="predicted"/>
<feature type="transmembrane region" description="Helical" evidence="2">
    <location>
        <begin position="112"/>
        <end position="134"/>
    </location>
</feature>
<feature type="domain" description="Pyrrolo-quinoline quinone repeat" evidence="3">
    <location>
        <begin position="168"/>
        <end position="312"/>
    </location>
</feature>
<protein>
    <recommendedName>
        <fullName evidence="3">Pyrrolo-quinoline quinone repeat domain-containing protein</fullName>
    </recommendedName>
</protein>
<dbReference type="InterPro" id="IPR015943">
    <property type="entry name" value="WD40/YVTN_repeat-like_dom_sf"/>
</dbReference>
<dbReference type="EMBL" id="BIFQ01000002">
    <property type="protein sequence ID" value="GCE07965.1"/>
    <property type="molecule type" value="Genomic_DNA"/>
</dbReference>
<dbReference type="InterPro" id="IPR002372">
    <property type="entry name" value="PQQ_rpt_dom"/>
</dbReference>
<dbReference type="SUPFAM" id="SSF50998">
    <property type="entry name" value="Quinoprotein alcohol dehydrogenase-like"/>
    <property type="match status" value="1"/>
</dbReference>
<name>A0A401ZM61_9CHLR</name>
<evidence type="ECO:0000256" key="2">
    <source>
        <dbReference type="SAM" id="Phobius"/>
    </source>
</evidence>
<dbReference type="OrthoDB" id="139362at2"/>
<dbReference type="RefSeq" id="WP_126600168.1">
    <property type="nucleotide sequence ID" value="NZ_BIFQ01000002.1"/>
</dbReference>
<accession>A0A401ZM61</accession>
<dbReference type="PANTHER" id="PTHR34512:SF30">
    <property type="entry name" value="OUTER MEMBRANE PROTEIN ASSEMBLY FACTOR BAMB"/>
    <property type="match status" value="1"/>
</dbReference>